<dbReference type="InterPro" id="IPR044974">
    <property type="entry name" value="Disease_R_plants"/>
</dbReference>
<keyword evidence="2" id="KW-0611">Plant defense</keyword>
<keyword evidence="1" id="KW-0677">Repeat</keyword>
<evidence type="ECO:0008006" key="7">
    <source>
        <dbReference type="Google" id="ProtNLM"/>
    </source>
</evidence>
<dbReference type="AlphaFoldDB" id="A0AAD5ZQN0"/>
<dbReference type="PANTHER" id="PTHR23155:SF1185">
    <property type="entry name" value="DISEASE RESISTANCE RPP8-LIKE PROTEIN 3-RELATED"/>
    <property type="match status" value="1"/>
</dbReference>
<dbReference type="GO" id="GO:0042742">
    <property type="term" value="P:defense response to bacterium"/>
    <property type="evidence" value="ECO:0007669"/>
    <property type="project" value="UniProtKB-ARBA"/>
</dbReference>
<feature type="domain" description="Disease resistance protein winged helix" evidence="3">
    <location>
        <begin position="35"/>
        <end position="105"/>
    </location>
</feature>
<name>A0AAD5ZQN0_9POAL</name>
<gene>
    <name evidence="5" type="ORF">LUZ61_005870</name>
</gene>
<dbReference type="InterPro" id="IPR055414">
    <property type="entry name" value="LRR_R13L4/SHOC2-like"/>
</dbReference>
<dbReference type="Pfam" id="PF23598">
    <property type="entry name" value="LRR_14"/>
    <property type="match status" value="1"/>
</dbReference>
<dbReference type="GO" id="GO:0009626">
    <property type="term" value="P:plant-type hypersensitive response"/>
    <property type="evidence" value="ECO:0007669"/>
    <property type="project" value="UniProtKB-ARBA"/>
</dbReference>
<dbReference type="Proteomes" id="UP001210211">
    <property type="component" value="Unassembled WGS sequence"/>
</dbReference>
<evidence type="ECO:0000256" key="2">
    <source>
        <dbReference type="ARBA" id="ARBA00022821"/>
    </source>
</evidence>
<dbReference type="SUPFAM" id="SSF52058">
    <property type="entry name" value="L domain-like"/>
    <property type="match status" value="1"/>
</dbReference>
<comment type="caution">
    <text evidence="5">The sequence shown here is derived from an EMBL/GenBank/DDBJ whole genome shotgun (WGS) entry which is preliminary data.</text>
</comment>
<proteinExistence type="predicted"/>
<organism evidence="5 6">
    <name type="scientific">Rhynchospora tenuis</name>
    <dbReference type="NCBI Taxonomy" id="198213"/>
    <lineage>
        <taxon>Eukaryota</taxon>
        <taxon>Viridiplantae</taxon>
        <taxon>Streptophyta</taxon>
        <taxon>Embryophyta</taxon>
        <taxon>Tracheophyta</taxon>
        <taxon>Spermatophyta</taxon>
        <taxon>Magnoliopsida</taxon>
        <taxon>Liliopsida</taxon>
        <taxon>Poales</taxon>
        <taxon>Cyperaceae</taxon>
        <taxon>Cyperoideae</taxon>
        <taxon>Rhynchosporeae</taxon>
        <taxon>Rhynchospora</taxon>
    </lineage>
</organism>
<dbReference type="EMBL" id="JAMRDG010000001">
    <property type="protein sequence ID" value="KAJ3702165.1"/>
    <property type="molecule type" value="Genomic_DNA"/>
</dbReference>
<dbReference type="InterPro" id="IPR058922">
    <property type="entry name" value="WHD_DRP"/>
</dbReference>
<dbReference type="Pfam" id="PF23559">
    <property type="entry name" value="WHD_DRP"/>
    <property type="match status" value="1"/>
</dbReference>
<dbReference type="InterPro" id="IPR036388">
    <property type="entry name" value="WH-like_DNA-bd_sf"/>
</dbReference>
<keyword evidence="6" id="KW-1185">Reference proteome</keyword>
<dbReference type="FunFam" id="1.10.10.10:FF:000322">
    <property type="entry name" value="Probable disease resistance protein At1g63360"/>
    <property type="match status" value="1"/>
</dbReference>
<feature type="domain" description="Disease resistance R13L4/SHOC-2-like LRR" evidence="4">
    <location>
        <begin position="154"/>
        <end position="500"/>
    </location>
</feature>
<dbReference type="Gene3D" id="3.80.10.10">
    <property type="entry name" value="Ribonuclease Inhibitor"/>
    <property type="match status" value="1"/>
</dbReference>
<dbReference type="Gene3D" id="1.10.10.10">
    <property type="entry name" value="Winged helix-like DNA-binding domain superfamily/Winged helix DNA-binding domain"/>
    <property type="match status" value="1"/>
</dbReference>
<sequence>MSWQVDGSKCIDVIATSYEYLPLAKKLCFLYFAAYPEDSEINITHLLRIWVAERLIPQEDTRTLEETAMCFLEDLIQRSMVQVSRKNYDGSIMYCRVHDVLRDLAIQRAKEMNFLTVCSKPDDLMSCNKARRVAINYYSLNINEMMGDYANPNIRSLLLFGKPFKLDCSKYRVLKVLGCMMSWYLMEEKVVLEKFKGLPHLRYLKLVSKIEGKEHEFGKWIMGMKYLETLDLEGSTHGDLSKWIWQVKTLRHAILDGSYRTQGPPASVDFSNLQTLLRVNYNNSRHASGSPNITKVRQLEVKVDEKYFSEEIITLLHKLEHLAHLVIIGISSMDFRKIIWKDFPFYKNLKYLTITMKESMEVADDGNEGVLTTDNDDNKTLVLSDDTLPPHLAYLELREFDFVSDSMSVLQKLENLKILIITGSGKENVLSRRFRYSAGGFKQLEELAIFDYKVVDEWEIETGTMPMLKELVVCNCDPLRVPLELVHLPSLKSLCWYTKIQTNKDVIHHILEQRPDVLLRN</sequence>
<dbReference type="InterPro" id="IPR032675">
    <property type="entry name" value="LRR_dom_sf"/>
</dbReference>
<evidence type="ECO:0000256" key="1">
    <source>
        <dbReference type="ARBA" id="ARBA00022737"/>
    </source>
</evidence>
<protein>
    <recommendedName>
        <fullName evidence="7">NB-ARC domain-containing protein</fullName>
    </recommendedName>
</protein>
<dbReference type="GO" id="GO:0002758">
    <property type="term" value="P:innate immune response-activating signaling pathway"/>
    <property type="evidence" value="ECO:0007669"/>
    <property type="project" value="UniProtKB-ARBA"/>
</dbReference>
<evidence type="ECO:0000259" key="4">
    <source>
        <dbReference type="Pfam" id="PF23598"/>
    </source>
</evidence>
<accession>A0AAD5ZQN0</accession>
<dbReference type="PANTHER" id="PTHR23155">
    <property type="entry name" value="DISEASE RESISTANCE PROTEIN RP"/>
    <property type="match status" value="1"/>
</dbReference>
<evidence type="ECO:0000259" key="3">
    <source>
        <dbReference type="Pfam" id="PF23559"/>
    </source>
</evidence>
<evidence type="ECO:0000313" key="6">
    <source>
        <dbReference type="Proteomes" id="UP001210211"/>
    </source>
</evidence>
<evidence type="ECO:0000313" key="5">
    <source>
        <dbReference type="EMBL" id="KAJ3702165.1"/>
    </source>
</evidence>
<reference evidence="5 6" key="1">
    <citation type="journal article" date="2022" name="Cell">
        <title>Repeat-based holocentromeres influence genome architecture and karyotype evolution.</title>
        <authorList>
            <person name="Hofstatter P.G."/>
            <person name="Thangavel G."/>
            <person name="Lux T."/>
            <person name="Neumann P."/>
            <person name="Vondrak T."/>
            <person name="Novak P."/>
            <person name="Zhang M."/>
            <person name="Costa L."/>
            <person name="Castellani M."/>
            <person name="Scott A."/>
            <person name="Toegelov H."/>
            <person name="Fuchs J."/>
            <person name="Mata-Sucre Y."/>
            <person name="Dias Y."/>
            <person name="Vanzela A.L.L."/>
            <person name="Huettel B."/>
            <person name="Almeida C.C.S."/>
            <person name="Simkova H."/>
            <person name="Souza G."/>
            <person name="Pedrosa-Harand A."/>
            <person name="Macas J."/>
            <person name="Mayer K.F.X."/>
            <person name="Houben A."/>
            <person name="Marques A."/>
        </authorList>
    </citation>
    <scope>NUCLEOTIDE SEQUENCE [LARGE SCALE GENOMIC DNA]</scope>
    <source>
        <strain evidence="5">RhyTen1mFocal</strain>
    </source>
</reference>